<reference evidence="1" key="1">
    <citation type="journal article" date="2013" name="Genetics">
        <title>The draft genome and transcriptome of Panagrellus redivivus are shaped by the harsh demands of a free-living lifestyle.</title>
        <authorList>
            <person name="Srinivasan J."/>
            <person name="Dillman A.R."/>
            <person name="Macchietto M.G."/>
            <person name="Heikkinen L."/>
            <person name="Lakso M."/>
            <person name="Fracchia K.M."/>
            <person name="Antoshechkin I."/>
            <person name="Mortazavi A."/>
            <person name="Wong G."/>
            <person name="Sternberg P.W."/>
        </authorList>
    </citation>
    <scope>NUCLEOTIDE SEQUENCE [LARGE SCALE GENOMIC DNA]</scope>
    <source>
        <strain evidence="1">MT8872</strain>
    </source>
</reference>
<protein>
    <submittedName>
        <fullName evidence="2">RAP domain-containing protein</fullName>
    </submittedName>
</protein>
<dbReference type="WBParaSite" id="Pan_g6815.t1">
    <property type="protein sequence ID" value="Pan_g6815.t1"/>
    <property type="gene ID" value="Pan_g6815"/>
</dbReference>
<evidence type="ECO:0000313" key="2">
    <source>
        <dbReference type="WBParaSite" id="Pan_g6815.t1"/>
    </source>
</evidence>
<evidence type="ECO:0000313" key="1">
    <source>
        <dbReference type="Proteomes" id="UP000492821"/>
    </source>
</evidence>
<dbReference type="Proteomes" id="UP000492821">
    <property type="component" value="Unassembled WGS sequence"/>
</dbReference>
<organism evidence="1 2">
    <name type="scientific">Panagrellus redivivus</name>
    <name type="common">Microworm</name>
    <dbReference type="NCBI Taxonomy" id="6233"/>
    <lineage>
        <taxon>Eukaryota</taxon>
        <taxon>Metazoa</taxon>
        <taxon>Ecdysozoa</taxon>
        <taxon>Nematoda</taxon>
        <taxon>Chromadorea</taxon>
        <taxon>Rhabditida</taxon>
        <taxon>Tylenchina</taxon>
        <taxon>Panagrolaimomorpha</taxon>
        <taxon>Panagrolaimoidea</taxon>
        <taxon>Panagrolaimidae</taxon>
        <taxon>Panagrellus</taxon>
    </lineage>
</organism>
<name>A0A7E4W5J8_PANRE</name>
<dbReference type="AlphaFoldDB" id="A0A7E4W5J8"/>
<keyword evidence="1" id="KW-1185">Reference proteome</keyword>
<sequence>MFLRNFYRLRLASARCSLQAYPRVSLGAQFSSVAVKNESVDKFNDLIDDLVTTSAPLRAFTSSYAQKLRGAKTIEEFQKLMSTDRPTKAEEVVFALHTLEHLSAVSPKQASEFLKSEVFVTALAAQLLTPDVALENLVEVLACILRINHGIPIEEEGVANDSVKLSHTLASFFSKLCAQVEAGLQAKTEDLNATTAINFYCDVKPYFSKLSPGLKEITETSVLRKISEVHTSSSIIRLLQSLNGKEFNDMKFNTPILAKVEELVPIMLNGERISVMATLAAHKCRKYELLQSIAEGIRSYTDILTCSQIVRLSNAIVELSFYHQRLVSRICQDLLNSTSSIRQWGHVTSIINLLAKARVTDEKIWLAIIEWMRQHLKNAPYSDLRFCFSALVGSGLPPKHFADISATVAKKLQPGTKEQPKRWLNIVWSLAVVDALSPKLAESVLCEDFKKEVLSSVVSTERTFIAQKLLQISSAATHGIPNYRGSTVQKFDNDVNTSVQSFRQLKYGKNLAFADQFMTYLSVIIPGGCASQVDQSVGALIDALYIFDSSTNKLASLNSVLSDPLKPLAGKNVVLYFNDNHFSRGFTDEDDGKRRLLGVYQMNVRHLKASGASVVVVTEHELQQCSDSVSRLKLIKEKLITPSKWVDGDVLL</sequence>
<reference evidence="2" key="2">
    <citation type="submission" date="2020-10" db="UniProtKB">
        <authorList>
            <consortium name="WormBaseParasite"/>
        </authorList>
    </citation>
    <scope>IDENTIFICATION</scope>
</reference>
<proteinExistence type="predicted"/>
<accession>A0A7E4W5J8</accession>